<dbReference type="EMBL" id="UINC01015873">
    <property type="protein sequence ID" value="SVA66516.1"/>
    <property type="molecule type" value="Genomic_DNA"/>
</dbReference>
<accession>A0A381XP11</accession>
<proteinExistence type="predicted"/>
<name>A0A381XP11_9ZZZZ</name>
<sequence>MQEHEQLSQKQINDDLLRDVLTVPKWWLPAVTFLGIIVA</sequence>
<organism evidence="1">
    <name type="scientific">marine metagenome</name>
    <dbReference type="NCBI Taxonomy" id="408172"/>
    <lineage>
        <taxon>unclassified sequences</taxon>
        <taxon>metagenomes</taxon>
        <taxon>ecological metagenomes</taxon>
    </lineage>
</organism>
<evidence type="ECO:0000313" key="1">
    <source>
        <dbReference type="EMBL" id="SVA66516.1"/>
    </source>
</evidence>
<gene>
    <name evidence="1" type="ORF">METZ01_LOCUS119370</name>
</gene>
<reference evidence="1" key="1">
    <citation type="submission" date="2018-05" db="EMBL/GenBank/DDBJ databases">
        <authorList>
            <person name="Lanie J.A."/>
            <person name="Ng W.-L."/>
            <person name="Kazmierczak K.M."/>
            <person name="Andrzejewski T.M."/>
            <person name="Davidsen T.M."/>
            <person name="Wayne K.J."/>
            <person name="Tettelin H."/>
            <person name="Glass J.I."/>
            <person name="Rusch D."/>
            <person name="Podicherti R."/>
            <person name="Tsui H.-C.T."/>
            <person name="Winkler M.E."/>
        </authorList>
    </citation>
    <scope>NUCLEOTIDE SEQUENCE</scope>
</reference>
<protein>
    <submittedName>
        <fullName evidence="1">Uncharacterized protein</fullName>
    </submittedName>
</protein>
<dbReference type="AlphaFoldDB" id="A0A381XP11"/>
<feature type="non-terminal residue" evidence="1">
    <location>
        <position position="39"/>
    </location>
</feature>